<dbReference type="Gene3D" id="2.40.30.10">
    <property type="entry name" value="Translation factors"/>
    <property type="match status" value="2"/>
</dbReference>
<dbReference type="CDD" id="cd03705">
    <property type="entry name" value="EF1_alpha_III"/>
    <property type="match status" value="1"/>
</dbReference>
<keyword evidence="3" id="KW-0597">Phosphoprotein</keyword>
<dbReference type="SUPFAM" id="SSF50465">
    <property type="entry name" value="EF-Tu/eEF-1alpha/eIF2-gamma C-terminal domain"/>
    <property type="match status" value="1"/>
</dbReference>
<dbReference type="Gene3D" id="3.40.50.300">
    <property type="entry name" value="P-loop containing nucleotide triphosphate hydrolases"/>
    <property type="match status" value="1"/>
</dbReference>
<dbReference type="GO" id="GO:0003746">
    <property type="term" value="F:translation elongation factor activity"/>
    <property type="evidence" value="ECO:0007669"/>
    <property type="project" value="UniProtKB-UniRule"/>
</dbReference>
<dbReference type="Pfam" id="PF03144">
    <property type="entry name" value="GTP_EFTU_D2"/>
    <property type="match status" value="1"/>
</dbReference>
<feature type="domain" description="Tr-type G" evidence="9">
    <location>
        <begin position="5"/>
        <end position="222"/>
    </location>
</feature>
<dbReference type="InterPro" id="IPR000795">
    <property type="entry name" value="T_Tr_GTP-bd_dom"/>
</dbReference>
<evidence type="ECO:0000313" key="11">
    <source>
        <dbReference type="Proteomes" id="UP000233040"/>
    </source>
</evidence>
<dbReference type="InterPro" id="IPR054696">
    <property type="entry name" value="GTP-eEF1A_C"/>
</dbReference>
<dbReference type="Pfam" id="PF00009">
    <property type="entry name" value="GTP_EFTU"/>
    <property type="match status" value="1"/>
</dbReference>
<proteinExistence type="inferred from homology"/>
<evidence type="ECO:0000256" key="1">
    <source>
        <dbReference type="ARBA" id="ARBA00007249"/>
    </source>
</evidence>
<organism evidence="10 11">
    <name type="scientific">Cebus imitator</name>
    <name type="common">Panamanian white-faced capuchin</name>
    <name type="synonym">Cebus capucinus imitator</name>
    <dbReference type="NCBI Taxonomy" id="2715852"/>
    <lineage>
        <taxon>Eukaryota</taxon>
        <taxon>Metazoa</taxon>
        <taxon>Chordata</taxon>
        <taxon>Craniata</taxon>
        <taxon>Vertebrata</taxon>
        <taxon>Euteleostomi</taxon>
        <taxon>Mammalia</taxon>
        <taxon>Eutheria</taxon>
        <taxon>Euarchontoglires</taxon>
        <taxon>Primates</taxon>
        <taxon>Haplorrhini</taxon>
        <taxon>Platyrrhini</taxon>
        <taxon>Cebidae</taxon>
        <taxon>Cebinae</taxon>
        <taxon>Cebus</taxon>
    </lineage>
</organism>
<comment type="similarity">
    <text evidence="1 8">Belongs to the TRAFAC class translation factor GTPase superfamily. Classic translation factor GTPase family. EF-Tu/EF-1A subfamily.</text>
</comment>
<dbReference type="PROSITE" id="PS00301">
    <property type="entry name" value="G_TR_1"/>
    <property type="match status" value="1"/>
</dbReference>
<comment type="function">
    <text evidence="8">This protein promotes the GTP-dependent binding of aminoacyl-tRNA to the A-site of ribosomes during protein biosynthesis.</text>
</comment>
<reference evidence="10" key="2">
    <citation type="submission" date="2025-09" db="UniProtKB">
        <authorList>
            <consortium name="Ensembl"/>
        </authorList>
    </citation>
    <scope>IDENTIFICATION</scope>
</reference>
<dbReference type="Proteomes" id="UP000233040">
    <property type="component" value="Unassembled WGS sequence"/>
</dbReference>
<sequence>MGKEKTHINIVVIGHVDSGKSTTTGHLIYKCGGIDKRTIEKFEKEAAEMGKGSFKYAWVLDKLKAERERGITIDISLWKFETSKYYMTIIDAPGHRDFIKNMITGTSQADCAVLIVAAGVGEFEAGISKNGQTREHALLAYTLGKRYEEIVKEVSTYIKKIGYNPDTVAFVPISGWNGDNMLEPSANMPWFKGWKVTRKDGNASGTTLLEALDCILPPTRPTDKPLRLPLQDVYKIGGIGTVPVGRVETGVLKPGMVVTFAPVNVTTEVKSVEMHHEALSEALPGDNVGFNVKNVSVKDVRRGNVAGDSKNDPPMEAAGQISAGYAPVLDCHTAHIACKFAELKEKIDRRSGKKLEDGPKFLKSGDAAIVDMVPGKPMCVESFSDYPPLGRFAVRDMRQTVAVGVIKAVDKKAAGAGKVTKSAQKAQKAK</sequence>
<keyword evidence="7 8" id="KW-0342">GTP-binding</keyword>
<dbReference type="PANTHER" id="PTHR23115">
    <property type="entry name" value="TRANSLATION FACTOR"/>
    <property type="match status" value="1"/>
</dbReference>
<dbReference type="GeneTree" id="ENSGT00950000183029"/>
<keyword evidence="6" id="KW-0648">Protein biosynthesis</keyword>
<evidence type="ECO:0000256" key="6">
    <source>
        <dbReference type="ARBA" id="ARBA00022917"/>
    </source>
</evidence>
<dbReference type="InterPro" id="IPR004161">
    <property type="entry name" value="EFTu-like_2"/>
</dbReference>
<keyword evidence="2" id="KW-0488">Methylation</keyword>
<dbReference type="Ensembl" id="ENSCCAT00000058115.1">
    <property type="protein sequence ID" value="ENSCCAP00000040302.1"/>
    <property type="gene ID" value="ENSCCAG00000037955.1"/>
</dbReference>
<dbReference type="CDD" id="cd01883">
    <property type="entry name" value="EF1_alpha"/>
    <property type="match status" value="1"/>
</dbReference>
<dbReference type="GO" id="GO:0005525">
    <property type="term" value="F:GTP binding"/>
    <property type="evidence" value="ECO:0007669"/>
    <property type="project" value="UniProtKB-UniRule"/>
</dbReference>
<dbReference type="Pfam" id="PF22594">
    <property type="entry name" value="GTP-eEF1A_C"/>
    <property type="match status" value="1"/>
</dbReference>
<dbReference type="FunFam" id="2.40.30.10:FF:000005">
    <property type="entry name" value="Elongation factor 1-alpha"/>
    <property type="match status" value="1"/>
</dbReference>
<name>A0A2K5SIT9_CEBIM</name>
<dbReference type="NCBIfam" id="TIGR00483">
    <property type="entry name" value="EF-1_alpha"/>
    <property type="match status" value="1"/>
</dbReference>
<accession>A0A2K5SIT9</accession>
<evidence type="ECO:0000256" key="2">
    <source>
        <dbReference type="ARBA" id="ARBA00022481"/>
    </source>
</evidence>
<evidence type="ECO:0000256" key="4">
    <source>
        <dbReference type="ARBA" id="ARBA00022741"/>
    </source>
</evidence>
<dbReference type="InterPro" id="IPR004539">
    <property type="entry name" value="Transl_elong_EF1A_euk/arc"/>
</dbReference>
<dbReference type="NCBIfam" id="NF008969">
    <property type="entry name" value="PRK12317.1"/>
    <property type="match status" value="1"/>
</dbReference>
<dbReference type="FunFam" id="3.40.50.300:FF:003152">
    <property type="entry name" value="Elongation factor 1-alpha"/>
    <property type="match status" value="1"/>
</dbReference>
<evidence type="ECO:0000313" key="10">
    <source>
        <dbReference type="Ensembl" id="ENSCCAP00000040302.1"/>
    </source>
</evidence>
<dbReference type="InterPro" id="IPR009001">
    <property type="entry name" value="Transl_elong_EF1A/Init_IF2_C"/>
</dbReference>
<dbReference type="FunFam" id="2.40.30.10:FF:000168">
    <property type="entry name" value="Elongation factor 1-alpha 2"/>
    <property type="match status" value="1"/>
</dbReference>
<dbReference type="InterPro" id="IPR050100">
    <property type="entry name" value="TRAFAC_GTPase_members"/>
</dbReference>
<keyword evidence="11" id="KW-1185">Reference proteome</keyword>
<dbReference type="FunFam" id="3.40.50.300:FF:000090">
    <property type="entry name" value="Elongation factor 1-alpha"/>
    <property type="match status" value="1"/>
</dbReference>
<protein>
    <recommendedName>
        <fullName evidence="8">Elongation factor 1-alpha</fullName>
    </recommendedName>
</protein>
<keyword evidence="4 8" id="KW-0547">Nucleotide-binding</keyword>
<keyword evidence="5 8" id="KW-0251">Elongation factor</keyword>
<dbReference type="AlphaFoldDB" id="A0A2K5SIT9"/>
<evidence type="ECO:0000256" key="3">
    <source>
        <dbReference type="ARBA" id="ARBA00022553"/>
    </source>
</evidence>
<evidence type="ECO:0000256" key="8">
    <source>
        <dbReference type="RuleBase" id="RU000325"/>
    </source>
</evidence>
<dbReference type="InterPro" id="IPR031157">
    <property type="entry name" value="G_TR_CS"/>
</dbReference>
<dbReference type="GO" id="GO:0003924">
    <property type="term" value="F:GTPase activity"/>
    <property type="evidence" value="ECO:0007669"/>
    <property type="project" value="UniProtKB-UniRule"/>
</dbReference>
<dbReference type="CDD" id="cd03693">
    <property type="entry name" value="EF1_alpha_II"/>
    <property type="match status" value="1"/>
</dbReference>
<dbReference type="SUPFAM" id="SSF52540">
    <property type="entry name" value="P-loop containing nucleoside triphosphate hydrolases"/>
    <property type="match status" value="1"/>
</dbReference>
<evidence type="ECO:0000256" key="7">
    <source>
        <dbReference type="ARBA" id="ARBA00023134"/>
    </source>
</evidence>
<evidence type="ECO:0000259" key="9">
    <source>
        <dbReference type="PROSITE" id="PS51722"/>
    </source>
</evidence>
<dbReference type="SUPFAM" id="SSF50447">
    <property type="entry name" value="Translation proteins"/>
    <property type="match status" value="1"/>
</dbReference>
<dbReference type="InterPro" id="IPR027417">
    <property type="entry name" value="P-loop_NTPase"/>
</dbReference>
<evidence type="ECO:0000256" key="5">
    <source>
        <dbReference type="ARBA" id="ARBA00022768"/>
    </source>
</evidence>
<dbReference type="PROSITE" id="PS51722">
    <property type="entry name" value="G_TR_2"/>
    <property type="match status" value="1"/>
</dbReference>
<dbReference type="PRINTS" id="PR00315">
    <property type="entry name" value="ELONGATNFCT"/>
</dbReference>
<reference evidence="10" key="1">
    <citation type="submission" date="2025-08" db="UniProtKB">
        <authorList>
            <consortium name="Ensembl"/>
        </authorList>
    </citation>
    <scope>IDENTIFICATION</scope>
</reference>
<dbReference type="InterPro" id="IPR009000">
    <property type="entry name" value="Transl_B-barrel_sf"/>
</dbReference>